<keyword evidence="8 10" id="KW-0472">Membrane</keyword>
<dbReference type="Proteomes" id="UP001375743">
    <property type="component" value="Unassembled WGS sequence"/>
</dbReference>
<feature type="transmembrane region" description="Helical" evidence="10">
    <location>
        <begin position="623"/>
        <end position="643"/>
    </location>
</feature>
<evidence type="ECO:0000313" key="17">
    <source>
        <dbReference type="Proteomes" id="UP001375743"/>
    </source>
</evidence>
<evidence type="ECO:0000256" key="6">
    <source>
        <dbReference type="ARBA" id="ARBA00022989"/>
    </source>
</evidence>
<dbReference type="Pfam" id="PF20501">
    <property type="entry name" value="MbhE"/>
    <property type="match status" value="1"/>
</dbReference>
<dbReference type="InterPro" id="IPR025383">
    <property type="entry name" value="MrpA_C/MbhD"/>
</dbReference>
<evidence type="ECO:0000259" key="12">
    <source>
        <dbReference type="Pfam" id="PF00662"/>
    </source>
</evidence>
<feature type="transmembrane region" description="Helical" evidence="10">
    <location>
        <begin position="162"/>
        <end position="185"/>
    </location>
</feature>
<feature type="transmembrane region" description="Helical" evidence="10">
    <location>
        <begin position="820"/>
        <end position="841"/>
    </location>
</feature>
<comment type="caution">
    <text evidence="16">The sequence shown here is derived from an EMBL/GenBank/DDBJ whole genome shotgun (WGS) entry which is preliminary data.</text>
</comment>
<proteinExistence type="predicted"/>
<evidence type="ECO:0000313" key="16">
    <source>
        <dbReference type="EMBL" id="MEK0082146.1"/>
    </source>
</evidence>
<feature type="transmembrane region" description="Helical" evidence="10">
    <location>
        <begin position="649"/>
        <end position="667"/>
    </location>
</feature>
<keyword evidence="4" id="KW-1003">Cell membrane</keyword>
<feature type="transmembrane region" description="Helical" evidence="10">
    <location>
        <begin position="597"/>
        <end position="616"/>
    </location>
</feature>
<feature type="transmembrane region" description="Helical" evidence="10">
    <location>
        <begin position="891"/>
        <end position="915"/>
    </location>
</feature>
<reference evidence="16 17" key="1">
    <citation type="submission" date="2024-01" db="EMBL/GenBank/DDBJ databases">
        <title>Multi-omics insights into the function and evolution of sodium benzoate biodegradation pathways in Benzoatithermus flavus gen. nov., sp. nov. from hot spring.</title>
        <authorList>
            <person name="Hu C.-J."/>
            <person name="Li W.-J."/>
        </authorList>
    </citation>
    <scope>NUCLEOTIDE SEQUENCE [LARGE SCALE GENOMIC DNA]</scope>
    <source>
        <strain evidence="16 17">SYSU G07066</strain>
    </source>
</reference>
<dbReference type="PANTHER" id="PTHR43373:SF1">
    <property type="entry name" value="NA(+)_H(+) ANTIPORTER SUBUNIT A"/>
    <property type="match status" value="1"/>
</dbReference>
<feature type="transmembrane region" description="Helical" evidence="10">
    <location>
        <begin position="23"/>
        <end position="44"/>
    </location>
</feature>
<feature type="transmembrane region" description="Helical" evidence="10">
    <location>
        <begin position="503"/>
        <end position="521"/>
    </location>
</feature>
<feature type="transmembrane region" description="Helical" evidence="10">
    <location>
        <begin position="109"/>
        <end position="126"/>
    </location>
</feature>
<dbReference type="Pfam" id="PF04039">
    <property type="entry name" value="MnhB"/>
    <property type="match status" value="1"/>
</dbReference>
<evidence type="ECO:0000256" key="5">
    <source>
        <dbReference type="ARBA" id="ARBA00022692"/>
    </source>
</evidence>
<organism evidence="16 17">
    <name type="scientific">Benzoatithermus flavus</name>
    <dbReference type="NCBI Taxonomy" id="3108223"/>
    <lineage>
        <taxon>Bacteria</taxon>
        <taxon>Pseudomonadati</taxon>
        <taxon>Pseudomonadota</taxon>
        <taxon>Alphaproteobacteria</taxon>
        <taxon>Geminicoccales</taxon>
        <taxon>Geminicoccaceae</taxon>
        <taxon>Benzoatithermus</taxon>
    </lineage>
</organism>
<dbReference type="NCBIfam" id="NF009288">
    <property type="entry name" value="PRK12648.1"/>
    <property type="match status" value="1"/>
</dbReference>
<dbReference type="InterPro" id="IPR001750">
    <property type="entry name" value="ND/Mrp_TM"/>
</dbReference>
<evidence type="ECO:0000256" key="7">
    <source>
        <dbReference type="ARBA" id="ARBA00023065"/>
    </source>
</evidence>
<evidence type="ECO:0000259" key="11">
    <source>
        <dbReference type="Pfam" id="PF00361"/>
    </source>
</evidence>
<feature type="transmembrane region" description="Helical" evidence="10">
    <location>
        <begin position="80"/>
        <end position="100"/>
    </location>
</feature>
<evidence type="ECO:0000256" key="10">
    <source>
        <dbReference type="SAM" id="Phobius"/>
    </source>
</evidence>
<gene>
    <name evidence="16" type="ORF">U1T56_03205</name>
</gene>
<dbReference type="PANTHER" id="PTHR43373">
    <property type="entry name" value="NA(+)/H(+) ANTIPORTER SUBUNIT"/>
    <property type="match status" value="1"/>
</dbReference>
<feature type="transmembrane region" description="Helical" evidence="10">
    <location>
        <begin position="747"/>
        <end position="768"/>
    </location>
</feature>
<keyword evidence="7" id="KW-0406">Ion transport</keyword>
<evidence type="ECO:0000256" key="1">
    <source>
        <dbReference type="ARBA" id="ARBA00004651"/>
    </source>
</evidence>
<keyword evidence="2" id="KW-0813">Transport</keyword>
<feature type="transmembrane region" description="Helical" evidence="10">
    <location>
        <begin position="205"/>
        <end position="230"/>
    </location>
</feature>
<dbReference type="Pfam" id="PF00662">
    <property type="entry name" value="Proton_antipo_N"/>
    <property type="match status" value="1"/>
</dbReference>
<dbReference type="EMBL" id="JBBLZC010000002">
    <property type="protein sequence ID" value="MEK0082146.1"/>
    <property type="molecule type" value="Genomic_DNA"/>
</dbReference>
<comment type="subcellular location">
    <subcellularLocation>
        <location evidence="1">Cell membrane</location>
        <topology evidence="1">Multi-pass membrane protein</topology>
    </subcellularLocation>
    <subcellularLocation>
        <location evidence="9">Membrane</location>
        <topology evidence="9">Multi-pass membrane protein</topology>
    </subcellularLocation>
</comment>
<evidence type="ECO:0000256" key="3">
    <source>
        <dbReference type="ARBA" id="ARBA00022449"/>
    </source>
</evidence>
<feature type="domain" description="Na+/H+ antiporter MnhB subunit-related protein" evidence="13">
    <location>
        <begin position="790"/>
        <end position="913"/>
    </location>
</feature>
<protein>
    <submittedName>
        <fullName evidence="16">Monovalent cation/H+ antiporter subunit A</fullName>
    </submittedName>
</protein>
<dbReference type="Pfam" id="PF13244">
    <property type="entry name" value="MbhD"/>
    <property type="match status" value="1"/>
</dbReference>
<feature type="transmembrane region" description="Helical" evidence="10">
    <location>
        <begin position="853"/>
        <end position="871"/>
    </location>
</feature>
<keyword evidence="3" id="KW-0050">Antiport</keyword>
<feature type="domain" description="NADH-Ubiquinone oxidoreductase (complex I) chain 5 N-terminal" evidence="12">
    <location>
        <begin position="66"/>
        <end position="110"/>
    </location>
</feature>
<keyword evidence="17" id="KW-1185">Reference proteome</keyword>
<accession>A0ABU8XLS2</accession>
<dbReference type="Pfam" id="PF00361">
    <property type="entry name" value="Proton_antipo_M"/>
    <property type="match status" value="1"/>
</dbReference>
<feature type="transmembrane region" description="Helical" evidence="10">
    <location>
        <begin position="687"/>
        <end position="705"/>
    </location>
</feature>
<evidence type="ECO:0000256" key="9">
    <source>
        <dbReference type="RuleBase" id="RU000320"/>
    </source>
</evidence>
<feature type="transmembrane region" description="Helical" evidence="10">
    <location>
        <begin position="320"/>
        <end position="346"/>
    </location>
</feature>
<name>A0ABU8XLS2_9PROT</name>
<dbReference type="RefSeq" id="WP_418157996.1">
    <property type="nucleotide sequence ID" value="NZ_JBBLZC010000002.1"/>
</dbReference>
<evidence type="ECO:0000256" key="8">
    <source>
        <dbReference type="ARBA" id="ARBA00023136"/>
    </source>
</evidence>
<feature type="transmembrane region" description="Helical" evidence="10">
    <location>
        <begin position="408"/>
        <end position="429"/>
    </location>
</feature>
<feature type="transmembrane region" description="Helical" evidence="10">
    <location>
        <begin position="567"/>
        <end position="585"/>
    </location>
</feature>
<feature type="domain" description="MrpA C-terminal/MbhE" evidence="15">
    <location>
        <begin position="682"/>
        <end position="761"/>
    </location>
</feature>
<feature type="transmembrane region" description="Helical" evidence="10">
    <location>
        <begin position="297"/>
        <end position="314"/>
    </location>
</feature>
<feature type="transmembrane region" description="Helical" evidence="10">
    <location>
        <begin position="367"/>
        <end position="388"/>
    </location>
</feature>
<evidence type="ECO:0000259" key="14">
    <source>
        <dbReference type="Pfam" id="PF13244"/>
    </source>
</evidence>
<feature type="domain" description="NADH:quinone oxidoreductase/Mrp antiporter transmembrane" evidence="11">
    <location>
        <begin position="126"/>
        <end position="402"/>
    </location>
</feature>
<evidence type="ECO:0000256" key="2">
    <source>
        <dbReference type="ARBA" id="ARBA00022448"/>
    </source>
</evidence>
<feature type="transmembrane region" description="Helical" evidence="10">
    <location>
        <begin position="450"/>
        <end position="469"/>
    </location>
</feature>
<feature type="domain" description="MrpA C-terminal/MbhD" evidence="14">
    <location>
        <begin position="609"/>
        <end position="672"/>
    </location>
</feature>
<feature type="transmembrane region" description="Helical" evidence="10">
    <location>
        <begin position="269"/>
        <end position="290"/>
    </location>
</feature>
<evidence type="ECO:0000259" key="13">
    <source>
        <dbReference type="Pfam" id="PF04039"/>
    </source>
</evidence>
<dbReference type="PRINTS" id="PR01434">
    <property type="entry name" value="NADHDHGNASE5"/>
</dbReference>
<keyword evidence="5 9" id="KW-0812">Transmembrane</keyword>
<dbReference type="InterPro" id="IPR001516">
    <property type="entry name" value="Proton_antipo_N"/>
</dbReference>
<evidence type="ECO:0000259" key="15">
    <source>
        <dbReference type="Pfam" id="PF20501"/>
    </source>
</evidence>
<feature type="transmembrane region" description="Helical" evidence="10">
    <location>
        <begin position="788"/>
        <end position="808"/>
    </location>
</feature>
<sequence>MRLALIALLPFLGAVLPPLVIRAGRNTCAAVTFCVTLAALALLLVQAPSVLRGEAVAAAVSWAPQLGLELAFLVDGYGLFMAFLILAIGLLVIVYARFYLGRDDPMGRFYAYLLLFQGAMLGIVLADNVVLLLVFWELTSLASFLLIGYWRHLPEGRQGARMALIVTGAGGLSLVAGMLLLGEAAGSWRLSEILVRGELVRASPLYLPALLLILGGAFTKSAQFPFHFWLPHAMAAPTPVSAYLHSATMVKAGIFLLGRLWPVLSGTEAWFLIVTGTGLVTMLVGAWIALFKDDLKALLAFSTVSHLGLVTMLFGMGTRIAAVAAVLHILNHATFKAALFLTAGIIDHEAGTRDAKRLGGLLRLMPITGTLATIAAAAMAGVPLLNGFLSKEMMLEAAAHTDYAGLPWLVPVLATTGALLSVAYAARYVGHVFLGPVRRDYPHRPHDPPAGMWLPVAILVIPVVAIGIAPPLAEPVVDLAAAAVTGGELPDYHLALWHGPTPALLMSAVAFMGGFLLFLAFRPIQALRLRLPRPEAKAMFERTVGAAVAAARLTTERLHDGSLQRSLLAAILVMLALGIFGFLSGNHTPGDRRLLPMSFPALALWLLAVGAALAVLVRHRHRLVALVLTSVVGLVVSLAFVYFSAPDLALTQLSVEVVTTILMLLALNYLPQTTPPEPSARRSARDLGIAGACGLGIGSALYAVLTRDPSATIATFHLAEAKPGGGGTNVVNVILVDFRGYDTFGEIIVLGIAALAIAALLESALSGASGQRLTGLPGRLEAREAHPLLLVVVTRVLLPLALTVGLFILLRGHNQPGGGFIAGLVIGTALIMQHMASGFAWAEQRFPLDHHALIGAGVLVAGLTGIGAWYFDRPFLTSSHGHFHLPLLGEIELATAMAFDLGVFLTVVGVVMLTLAKLAAIGRKAEPHEPPSVSMDIVLVETGPAEAATRQEA</sequence>
<evidence type="ECO:0000256" key="4">
    <source>
        <dbReference type="ARBA" id="ARBA00022475"/>
    </source>
</evidence>
<dbReference type="InterPro" id="IPR007182">
    <property type="entry name" value="MnhB"/>
</dbReference>
<keyword evidence="6 10" id="KW-1133">Transmembrane helix</keyword>
<dbReference type="InterPro" id="IPR050616">
    <property type="entry name" value="CPA3_Na-H_Antiporter_A"/>
</dbReference>
<dbReference type="InterPro" id="IPR046806">
    <property type="entry name" value="MrpA_C/MbhE"/>
</dbReference>